<dbReference type="Proteomes" id="UP000264294">
    <property type="component" value="Unassembled WGS sequence"/>
</dbReference>
<evidence type="ECO:0000313" key="2">
    <source>
        <dbReference type="EMBL" id="RFT62663.1"/>
    </source>
</evidence>
<name>A0ABX9KMX4_9BACI</name>
<dbReference type="RefSeq" id="WP_042983818.1">
    <property type="nucleotide sequence ID" value="NZ_JMQC01000008.1"/>
</dbReference>
<dbReference type="InterPro" id="IPR047296">
    <property type="entry name" value="GIY-YIG_UvrC_Cho"/>
</dbReference>
<gene>
    <name evidence="2" type="ORF">D0U04_27555</name>
</gene>
<dbReference type="Gene3D" id="3.40.1440.10">
    <property type="entry name" value="GIY-YIG endonuclease"/>
    <property type="match status" value="1"/>
</dbReference>
<evidence type="ECO:0000259" key="1">
    <source>
        <dbReference type="PROSITE" id="PS50164"/>
    </source>
</evidence>
<feature type="domain" description="GIY-YIG" evidence="1">
    <location>
        <begin position="44"/>
        <end position="120"/>
    </location>
</feature>
<reference evidence="2 3" key="1">
    <citation type="submission" date="2018-08" db="EMBL/GenBank/DDBJ databases">
        <title>Bacillus clarus sp. nov. strain PS00077A.</title>
        <authorList>
            <person name="Mendez Acevedo M."/>
            <person name="Carroll L."/>
            <person name="Mukherjee M."/>
            <person name="Wiedmann M."/>
            <person name="Kovac J."/>
        </authorList>
    </citation>
    <scope>NUCLEOTIDE SEQUENCE [LARGE SCALE GENOMIC DNA]</scope>
    <source>
        <strain evidence="2 3">PS00077A</strain>
    </source>
</reference>
<organism evidence="2 3">
    <name type="scientific">Bacillus clarus</name>
    <dbReference type="NCBI Taxonomy" id="2338372"/>
    <lineage>
        <taxon>Bacteria</taxon>
        <taxon>Bacillati</taxon>
        <taxon>Bacillota</taxon>
        <taxon>Bacilli</taxon>
        <taxon>Bacillales</taxon>
        <taxon>Bacillaceae</taxon>
        <taxon>Bacillus</taxon>
        <taxon>Bacillus cereus group</taxon>
    </lineage>
</organism>
<keyword evidence="2" id="KW-0255">Endonuclease</keyword>
<dbReference type="PANTHER" id="PTHR30562:SF1">
    <property type="entry name" value="UVRABC SYSTEM PROTEIN C"/>
    <property type="match status" value="1"/>
</dbReference>
<protein>
    <submittedName>
        <fullName evidence="2">Nucleotide excision repair endonuclease</fullName>
    </submittedName>
</protein>
<keyword evidence="2" id="KW-0540">Nuclease</keyword>
<dbReference type="InterPro" id="IPR014527">
    <property type="entry name" value="UCP026568_excinuclease"/>
</dbReference>
<dbReference type="CDD" id="cd10434">
    <property type="entry name" value="GIY-YIG_UvrC_Cho"/>
    <property type="match status" value="1"/>
</dbReference>
<accession>A0ABX9KMX4</accession>
<dbReference type="EMBL" id="QVOD01000064">
    <property type="protein sequence ID" value="RFT62663.1"/>
    <property type="molecule type" value="Genomic_DNA"/>
</dbReference>
<dbReference type="GO" id="GO:0004519">
    <property type="term" value="F:endonuclease activity"/>
    <property type="evidence" value="ECO:0007669"/>
    <property type="project" value="UniProtKB-KW"/>
</dbReference>
<dbReference type="InterPro" id="IPR000305">
    <property type="entry name" value="GIY-YIG_endonuc"/>
</dbReference>
<dbReference type="PIRSF" id="PIRSF026568">
    <property type="entry name" value="UCP026568"/>
    <property type="match status" value="1"/>
</dbReference>
<keyword evidence="3" id="KW-1185">Reference proteome</keyword>
<sequence length="126" mass="15121">MNLIKINIPEVDVTITERKQVMKGDEPRITPIHGFIDFHLFPRDKGGIFMFYNINDELLFVGKARKIRQRIKKHFEDNVSPIKNHRDEVYRIDACIVEDPTEREIYETYIINEFQAKYNVDKVFYK</sequence>
<dbReference type="PROSITE" id="PS50164">
    <property type="entry name" value="GIY_YIG"/>
    <property type="match status" value="1"/>
</dbReference>
<comment type="caution">
    <text evidence="2">The sequence shown here is derived from an EMBL/GenBank/DDBJ whole genome shotgun (WGS) entry which is preliminary data.</text>
</comment>
<evidence type="ECO:0000313" key="3">
    <source>
        <dbReference type="Proteomes" id="UP000264294"/>
    </source>
</evidence>
<dbReference type="Pfam" id="PF01541">
    <property type="entry name" value="GIY-YIG"/>
    <property type="match status" value="1"/>
</dbReference>
<keyword evidence="2" id="KW-0378">Hydrolase</keyword>
<dbReference type="PANTHER" id="PTHR30562">
    <property type="entry name" value="UVRC/OXIDOREDUCTASE"/>
    <property type="match status" value="1"/>
</dbReference>
<dbReference type="SMART" id="SM00465">
    <property type="entry name" value="GIYc"/>
    <property type="match status" value="1"/>
</dbReference>
<proteinExistence type="predicted"/>
<dbReference type="InterPro" id="IPR050066">
    <property type="entry name" value="UvrABC_protein_C"/>
</dbReference>
<dbReference type="InterPro" id="IPR035901">
    <property type="entry name" value="GIY-YIG_endonuc_sf"/>
</dbReference>
<dbReference type="SUPFAM" id="SSF82771">
    <property type="entry name" value="GIY-YIG endonuclease"/>
    <property type="match status" value="1"/>
</dbReference>